<gene>
    <name evidence="1" type="ORF">S12H4_34681</name>
</gene>
<sequence length="73" mass="8137">MPPWLKVWWQELGAGAELYLGTVRQREEVIGIAPLLVREGKTSLIGSADVCDYLDFVVAPGKEEDFFGILLDD</sequence>
<organism evidence="1">
    <name type="scientific">marine sediment metagenome</name>
    <dbReference type="NCBI Taxonomy" id="412755"/>
    <lineage>
        <taxon>unclassified sequences</taxon>
        <taxon>metagenomes</taxon>
        <taxon>ecological metagenomes</taxon>
    </lineage>
</organism>
<comment type="caution">
    <text evidence="1">The sequence shown here is derived from an EMBL/GenBank/DDBJ whole genome shotgun (WGS) entry which is preliminary data.</text>
</comment>
<reference evidence="1" key="1">
    <citation type="journal article" date="2014" name="Front. Microbiol.">
        <title>High frequency of phylogenetically diverse reductive dehalogenase-homologous genes in deep subseafloor sedimentary metagenomes.</title>
        <authorList>
            <person name="Kawai M."/>
            <person name="Futagami T."/>
            <person name="Toyoda A."/>
            <person name="Takaki Y."/>
            <person name="Nishi S."/>
            <person name="Hori S."/>
            <person name="Arai W."/>
            <person name="Tsubouchi T."/>
            <person name="Morono Y."/>
            <person name="Uchiyama I."/>
            <person name="Ito T."/>
            <person name="Fujiyama A."/>
            <person name="Inagaki F."/>
            <person name="Takami H."/>
        </authorList>
    </citation>
    <scope>NUCLEOTIDE SEQUENCE</scope>
    <source>
        <strain evidence="1">Expedition CK06-06</strain>
    </source>
</reference>
<dbReference type="EMBL" id="BARW01020542">
    <property type="protein sequence ID" value="GAI92821.1"/>
    <property type="molecule type" value="Genomic_DNA"/>
</dbReference>
<accession>X1TN67</accession>
<dbReference type="AlphaFoldDB" id="X1TN67"/>
<protein>
    <submittedName>
        <fullName evidence="1">Uncharacterized protein</fullName>
    </submittedName>
</protein>
<proteinExistence type="predicted"/>
<name>X1TN67_9ZZZZ</name>
<feature type="non-terminal residue" evidence="1">
    <location>
        <position position="73"/>
    </location>
</feature>
<evidence type="ECO:0000313" key="1">
    <source>
        <dbReference type="EMBL" id="GAI92821.1"/>
    </source>
</evidence>